<dbReference type="Proteomes" id="UP001189429">
    <property type="component" value="Unassembled WGS sequence"/>
</dbReference>
<feature type="region of interest" description="Disordered" evidence="1">
    <location>
        <begin position="1"/>
        <end position="50"/>
    </location>
</feature>
<accession>A0ABN9SUU5</accession>
<dbReference type="EMBL" id="CAUYUJ010013460">
    <property type="protein sequence ID" value="CAK0836278.1"/>
    <property type="molecule type" value="Genomic_DNA"/>
</dbReference>
<comment type="caution">
    <text evidence="2">The sequence shown here is derived from an EMBL/GenBank/DDBJ whole genome shotgun (WGS) entry which is preliminary data.</text>
</comment>
<sequence>MQTGPQPEGTLPRVTTERTTSKGGARGAMAPSCVAGSNGGGASAARRAARASRRAASASAAAAHTGRAAPRLPPWAAPFCAAGALGASSAVVGALADRRPAEAGGAAPTKVRGIVLPCPAERCQVRGAALPEFRLEHT</sequence>
<evidence type="ECO:0000313" key="3">
    <source>
        <dbReference type="Proteomes" id="UP001189429"/>
    </source>
</evidence>
<gene>
    <name evidence="2" type="ORF">PCOR1329_LOCUS32820</name>
</gene>
<reference evidence="2" key="1">
    <citation type="submission" date="2023-10" db="EMBL/GenBank/DDBJ databases">
        <authorList>
            <person name="Chen Y."/>
            <person name="Shah S."/>
            <person name="Dougan E. K."/>
            <person name="Thang M."/>
            <person name="Chan C."/>
        </authorList>
    </citation>
    <scope>NUCLEOTIDE SEQUENCE [LARGE SCALE GENOMIC DNA]</scope>
</reference>
<evidence type="ECO:0000313" key="2">
    <source>
        <dbReference type="EMBL" id="CAK0836278.1"/>
    </source>
</evidence>
<proteinExistence type="predicted"/>
<name>A0ABN9SUU5_9DINO</name>
<keyword evidence="3" id="KW-1185">Reference proteome</keyword>
<organism evidence="2 3">
    <name type="scientific">Prorocentrum cordatum</name>
    <dbReference type="NCBI Taxonomy" id="2364126"/>
    <lineage>
        <taxon>Eukaryota</taxon>
        <taxon>Sar</taxon>
        <taxon>Alveolata</taxon>
        <taxon>Dinophyceae</taxon>
        <taxon>Prorocentrales</taxon>
        <taxon>Prorocentraceae</taxon>
        <taxon>Prorocentrum</taxon>
    </lineage>
</organism>
<protein>
    <submittedName>
        <fullName evidence="2">Uncharacterized protein</fullName>
    </submittedName>
</protein>
<evidence type="ECO:0000256" key="1">
    <source>
        <dbReference type="SAM" id="MobiDB-lite"/>
    </source>
</evidence>